<accession>A0ABP8P2Y6</accession>
<evidence type="ECO:0000313" key="7">
    <source>
        <dbReference type="Proteomes" id="UP001500731"/>
    </source>
</evidence>
<dbReference type="SUPFAM" id="SSF53697">
    <property type="entry name" value="SIS domain"/>
    <property type="match status" value="1"/>
</dbReference>
<feature type="domain" description="SIS" evidence="5">
    <location>
        <begin position="129"/>
        <end position="269"/>
    </location>
</feature>
<dbReference type="CDD" id="cd05013">
    <property type="entry name" value="SIS_RpiR"/>
    <property type="match status" value="1"/>
</dbReference>
<dbReference type="InterPro" id="IPR035472">
    <property type="entry name" value="RpiR-like_SIS"/>
</dbReference>
<dbReference type="InterPro" id="IPR001347">
    <property type="entry name" value="SIS_dom"/>
</dbReference>
<proteinExistence type="predicted"/>
<dbReference type="InterPro" id="IPR009057">
    <property type="entry name" value="Homeodomain-like_sf"/>
</dbReference>
<dbReference type="Pfam" id="PF01380">
    <property type="entry name" value="SIS"/>
    <property type="match status" value="1"/>
</dbReference>
<protein>
    <submittedName>
        <fullName evidence="6">MurR/RpiR family transcriptional regulator</fullName>
    </submittedName>
</protein>
<dbReference type="SUPFAM" id="SSF46689">
    <property type="entry name" value="Homeodomain-like"/>
    <property type="match status" value="1"/>
</dbReference>
<dbReference type="Pfam" id="PF01418">
    <property type="entry name" value="HTH_6"/>
    <property type="match status" value="1"/>
</dbReference>
<dbReference type="PANTHER" id="PTHR30514">
    <property type="entry name" value="GLUCOKINASE"/>
    <property type="match status" value="1"/>
</dbReference>
<organism evidence="6 7">
    <name type="scientific">Microbacterium panaciterrae</name>
    <dbReference type="NCBI Taxonomy" id="985759"/>
    <lineage>
        <taxon>Bacteria</taxon>
        <taxon>Bacillati</taxon>
        <taxon>Actinomycetota</taxon>
        <taxon>Actinomycetes</taxon>
        <taxon>Micrococcales</taxon>
        <taxon>Microbacteriaceae</taxon>
        <taxon>Microbacterium</taxon>
    </lineage>
</organism>
<dbReference type="InterPro" id="IPR046348">
    <property type="entry name" value="SIS_dom_sf"/>
</dbReference>
<evidence type="ECO:0000256" key="2">
    <source>
        <dbReference type="ARBA" id="ARBA00023125"/>
    </source>
</evidence>
<keyword evidence="2" id="KW-0238">DNA-binding</keyword>
<evidence type="ECO:0000259" key="5">
    <source>
        <dbReference type="PROSITE" id="PS51464"/>
    </source>
</evidence>
<feature type="domain" description="HTH rpiR-type" evidence="4">
    <location>
        <begin position="3"/>
        <end position="79"/>
    </location>
</feature>
<dbReference type="InterPro" id="IPR000281">
    <property type="entry name" value="HTH_RpiR"/>
</dbReference>
<dbReference type="InterPro" id="IPR047640">
    <property type="entry name" value="RpiR-like"/>
</dbReference>
<dbReference type="PROSITE" id="PS51464">
    <property type="entry name" value="SIS"/>
    <property type="match status" value="1"/>
</dbReference>
<keyword evidence="1" id="KW-0805">Transcription regulation</keyword>
<dbReference type="PANTHER" id="PTHR30514:SF1">
    <property type="entry name" value="HTH-TYPE TRANSCRIPTIONAL REGULATOR HEXR-RELATED"/>
    <property type="match status" value="1"/>
</dbReference>
<dbReference type="RefSeq" id="WP_345183702.1">
    <property type="nucleotide sequence ID" value="NZ_BAABGP010000003.1"/>
</dbReference>
<name>A0ABP8P2Y6_9MICO</name>
<dbReference type="Proteomes" id="UP001500731">
    <property type="component" value="Unassembled WGS sequence"/>
</dbReference>
<comment type="caution">
    <text evidence="6">The sequence shown here is derived from an EMBL/GenBank/DDBJ whole genome shotgun (WGS) entry which is preliminary data.</text>
</comment>
<dbReference type="EMBL" id="BAABGP010000003">
    <property type="protein sequence ID" value="GAA4478814.1"/>
    <property type="molecule type" value="Genomic_DNA"/>
</dbReference>
<dbReference type="Gene3D" id="3.40.50.10490">
    <property type="entry name" value="Glucose-6-phosphate isomerase like protein, domain 1"/>
    <property type="match status" value="1"/>
</dbReference>
<dbReference type="PROSITE" id="PS51071">
    <property type="entry name" value="HTH_RPIR"/>
    <property type="match status" value="1"/>
</dbReference>
<keyword evidence="7" id="KW-1185">Reference proteome</keyword>
<dbReference type="Gene3D" id="1.10.10.10">
    <property type="entry name" value="Winged helix-like DNA-binding domain superfamily/Winged helix DNA-binding domain"/>
    <property type="match status" value="1"/>
</dbReference>
<gene>
    <name evidence="6" type="ORF">GCM10023171_03430</name>
</gene>
<reference evidence="7" key="1">
    <citation type="journal article" date="2019" name="Int. J. Syst. Evol. Microbiol.">
        <title>The Global Catalogue of Microorganisms (GCM) 10K type strain sequencing project: providing services to taxonomists for standard genome sequencing and annotation.</title>
        <authorList>
            <consortium name="The Broad Institute Genomics Platform"/>
            <consortium name="The Broad Institute Genome Sequencing Center for Infectious Disease"/>
            <person name="Wu L."/>
            <person name="Ma J."/>
        </authorList>
    </citation>
    <scope>NUCLEOTIDE SEQUENCE [LARGE SCALE GENOMIC DNA]</scope>
    <source>
        <strain evidence="7">JCM 17839</strain>
    </source>
</reference>
<dbReference type="InterPro" id="IPR036388">
    <property type="entry name" value="WH-like_DNA-bd_sf"/>
</dbReference>
<keyword evidence="3" id="KW-0804">Transcription</keyword>
<sequence length="285" mass="29492">MDVDVVEAVRAALPGLRAAEARVAHRVIADPTLVVDLTSSELARLCETSLATVARFSQAVGFSGYRELRVAFAGSVARAQAERVRFGLDDAAIDLADPLEKIAAKIAAREVGAIEQTIAALDLVALDRVAGAVADAGRVQLIGHAASSLTAQDLRLKLARIGIVAEHSGDPHIALPAAALLGPGDVAVAISHDGVTAETIRCAEVARATGALTVAVTNAHASPLSRAVDVVLETRAKESPLRIAAMSSRTAQLALLDVLFVRVVQHRGGTVTDPLRATRRAVTGG</sequence>
<evidence type="ECO:0000256" key="3">
    <source>
        <dbReference type="ARBA" id="ARBA00023163"/>
    </source>
</evidence>
<evidence type="ECO:0000313" key="6">
    <source>
        <dbReference type="EMBL" id="GAA4478814.1"/>
    </source>
</evidence>
<evidence type="ECO:0000256" key="1">
    <source>
        <dbReference type="ARBA" id="ARBA00023015"/>
    </source>
</evidence>
<evidence type="ECO:0000259" key="4">
    <source>
        <dbReference type="PROSITE" id="PS51071"/>
    </source>
</evidence>